<evidence type="ECO:0000256" key="3">
    <source>
        <dbReference type="ARBA" id="ARBA00022679"/>
    </source>
</evidence>
<keyword evidence="2" id="KW-0723">Serine/threonine-protein kinase</keyword>
<keyword evidence="6" id="KW-0067">ATP-binding</keyword>
<keyword evidence="4" id="KW-0547">Nucleotide-binding</keyword>
<keyword evidence="9" id="KW-0175">Coiled coil</keyword>
<accession>A0A5J4VSU8</accession>
<dbReference type="PROSITE" id="PS00108">
    <property type="entry name" value="PROTEIN_KINASE_ST"/>
    <property type="match status" value="1"/>
</dbReference>
<dbReference type="SMART" id="SM00220">
    <property type="entry name" value="S_TKc"/>
    <property type="match status" value="1"/>
</dbReference>
<proteinExistence type="predicted"/>
<comment type="caution">
    <text evidence="12">The sequence shown here is derived from an EMBL/GenBank/DDBJ whole genome shotgun (WGS) entry which is preliminary data.</text>
</comment>
<feature type="region of interest" description="Disordered" evidence="10">
    <location>
        <begin position="357"/>
        <end position="392"/>
    </location>
</feature>
<dbReference type="PANTHER" id="PTHR44899">
    <property type="entry name" value="CAMK FAMILY PROTEIN KINASE"/>
    <property type="match status" value="1"/>
</dbReference>
<name>A0A5J4VSU8_9EUKA</name>
<dbReference type="InterPro" id="IPR000719">
    <property type="entry name" value="Prot_kinase_dom"/>
</dbReference>
<evidence type="ECO:0000313" key="13">
    <source>
        <dbReference type="Proteomes" id="UP000324800"/>
    </source>
</evidence>
<dbReference type="AlphaFoldDB" id="A0A5J4VSU8"/>
<dbReference type="Proteomes" id="UP000324800">
    <property type="component" value="Unassembled WGS sequence"/>
</dbReference>
<protein>
    <recommendedName>
        <fullName evidence="1">non-specific serine/threonine protein kinase</fullName>
        <ecNumber evidence="1">2.7.11.1</ecNumber>
    </recommendedName>
</protein>
<evidence type="ECO:0000256" key="6">
    <source>
        <dbReference type="ARBA" id="ARBA00022840"/>
    </source>
</evidence>
<dbReference type="Gene3D" id="1.10.510.10">
    <property type="entry name" value="Transferase(Phosphotransferase) domain 1"/>
    <property type="match status" value="1"/>
</dbReference>
<dbReference type="InterPro" id="IPR008271">
    <property type="entry name" value="Ser/Thr_kinase_AS"/>
</dbReference>
<evidence type="ECO:0000256" key="9">
    <source>
        <dbReference type="SAM" id="Coils"/>
    </source>
</evidence>
<keyword evidence="3" id="KW-0808">Transferase</keyword>
<dbReference type="Pfam" id="PF00069">
    <property type="entry name" value="Pkinase"/>
    <property type="match status" value="1"/>
</dbReference>
<dbReference type="OrthoDB" id="541276at2759"/>
<feature type="coiled-coil region" evidence="9">
    <location>
        <begin position="263"/>
        <end position="318"/>
    </location>
</feature>
<dbReference type="GO" id="GO:0004674">
    <property type="term" value="F:protein serine/threonine kinase activity"/>
    <property type="evidence" value="ECO:0007669"/>
    <property type="project" value="UniProtKB-KW"/>
</dbReference>
<evidence type="ECO:0000256" key="7">
    <source>
        <dbReference type="ARBA" id="ARBA00047899"/>
    </source>
</evidence>
<evidence type="ECO:0000256" key="8">
    <source>
        <dbReference type="ARBA" id="ARBA00048679"/>
    </source>
</evidence>
<dbReference type="SUPFAM" id="SSF56112">
    <property type="entry name" value="Protein kinase-like (PK-like)"/>
    <property type="match status" value="1"/>
</dbReference>
<dbReference type="PANTHER" id="PTHR44899:SF3">
    <property type="entry name" value="SERINE_THREONINE-PROTEIN KINASE NEK1"/>
    <property type="match status" value="1"/>
</dbReference>
<dbReference type="GO" id="GO:0005524">
    <property type="term" value="F:ATP binding"/>
    <property type="evidence" value="ECO:0007669"/>
    <property type="project" value="UniProtKB-KW"/>
</dbReference>
<evidence type="ECO:0000256" key="5">
    <source>
        <dbReference type="ARBA" id="ARBA00022777"/>
    </source>
</evidence>
<dbReference type="EC" id="2.7.11.1" evidence="1"/>
<evidence type="ECO:0000259" key="11">
    <source>
        <dbReference type="PROSITE" id="PS50011"/>
    </source>
</evidence>
<evidence type="ECO:0000256" key="2">
    <source>
        <dbReference type="ARBA" id="ARBA00022527"/>
    </source>
</evidence>
<evidence type="ECO:0000256" key="1">
    <source>
        <dbReference type="ARBA" id="ARBA00012513"/>
    </source>
</evidence>
<reference evidence="12 13" key="1">
    <citation type="submission" date="2019-03" db="EMBL/GenBank/DDBJ databases">
        <title>Single cell metagenomics reveals metabolic interactions within the superorganism composed of flagellate Streblomastix strix and complex community of Bacteroidetes bacteria on its surface.</title>
        <authorList>
            <person name="Treitli S.C."/>
            <person name="Kolisko M."/>
            <person name="Husnik F."/>
            <person name="Keeling P."/>
            <person name="Hampl V."/>
        </authorList>
    </citation>
    <scope>NUCLEOTIDE SEQUENCE [LARGE SCALE GENOMIC DNA]</scope>
    <source>
        <strain evidence="12">ST1C</strain>
    </source>
</reference>
<evidence type="ECO:0000256" key="10">
    <source>
        <dbReference type="SAM" id="MobiDB-lite"/>
    </source>
</evidence>
<dbReference type="InterPro" id="IPR051131">
    <property type="entry name" value="NEK_Ser/Thr_kinase_NIMA"/>
</dbReference>
<evidence type="ECO:0000313" key="12">
    <source>
        <dbReference type="EMBL" id="KAA6385489.1"/>
    </source>
</evidence>
<comment type="catalytic activity">
    <reaction evidence="7">
        <text>L-threonyl-[protein] + ATP = O-phospho-L-threonyl-[protein] + ADP + H(+)</text>
        <dbReference type="Rhea" id="RHEA:46608"/>
        <dbReference type="Rhea" id="RHEA-COMP:11060"/>
        <dbReference type="Rhea" id="RHEA-COMP:11605"/>
        <dbReference type="ChEBI" id="CHEBI:15378"/>
        <dbReference type="ChEBI" id="CHEBI:30013"/>
        <dbReference type="ChEBI" id="CHEBI:30616"/>
        <dbReference type="ChEBI" id="CHEBI:61977"/>
        <dbReference type="ChEBI" id="CHEBI:456216"/>
        <dbReference type="EC" id="2.7.11.1"/>
    </reaction>
</comment>
<dbReference type="EMBL" id="SNRW01005246">
    <property type="protein sequence ID" value="KAA6385489.1"/>
    <property type="molecule type" value="Genomic_DNA"/>
</dbReference>
<sequence length="488" mass="55922">MDLSKLTYADIKVVKKLGHGAQGRVYQIVIKSTEEEFAMKKIDCFSDEDKERIQREIDQMKKLKSRFTVQFICSFQDREDMCIVMQFCKQGDLRKFIAEFQKLSPEERLMRVWAILSQMIRALDFIHSQGVIHRDIKPENIFVLEDGSVCMGDFGLAKVISSKDYATMAGTKVYMAAEVWQFKRTDFLSDIFSVGVVTVELLTGRHPFESGSEQGTIDNIRNGKSSELPSYVSREMKELVTSMISHDAQKRPTTKQMMQQDTIRMYLRQQEEKEKELELSNKKADYAQKQVINQQAEIARLKDLLNKQQQQLQQQQQIPKPESKVESRNITVTPKKVDIIPSKAKIVVEPPKVVEQQQKRKTSCEQVPRGPIPHIAQVPSDEDTKVDGETFTSNNDNDSTILFDPLIKKGVMRFEVKSIDYLRAVGIADESVKYGRNEEPQARGGDNGGIRHIGDFIEGNAKFNDGDRVALEVFEYGFYPADFDFLQK</sequence>
<keyword evidence="5 12" id="KW-0418">Kinase</keyword>
<dbReference type="PROSITE" id="PS50011">
    <property type="entry name" value="PROTEIN_KINASE_DOM"/>
    <property type="match status" value="1"/>
</dbReference>
<gene>
    <name evidence="12" type="ORF">EZS28_018986</name>
</gene>
<evidence type="ECO:0000256" key="4">
    <source>
        <dbReference type="ARBA" id="ARBA00022741"/>
    </source>
</evidence>
<dbReference type="InterPro" id="IPR011009">
    <property type="entry name" value="Kinase-like_dom_sf"/>
</dbReference>
<comment type="catalytic activity">
    <reaction evidence="8">
        <text>L-seryl-[protein] + ATP = O-phospho-L-seryl-[protein] + ADP + H(+)</text>
        <dbReference type="Rhea" id="RHEA:17989"/>
        <dbReference type="Rhea" id="RHEA-COMP:9863"/>
        <dbReference type="Rhea" id="RHEA-COMP:11604"/>
        <dbReference type="ChEBI" id="CHEBI:15378"/>
        <dbReference type="ChEBI" id="CHEBI:29999"/>
        <dbReference type="ChEBI" id="CHEBI:30616"/>
        <dbReference type="ChEBI" id="CHEBI:83421"/>
        <dbReference type="ChEBI" id="CHEBI:456216"/>
        <dbReference type="EC" id="2.7.11.1"/>
    </reaction>
</comment>
<organism evidence="12 13">
    <name type="scientific">Streblomastix strix</name>
    <dbReference type="NCBI Taxonomy" id="222440"/>
    <lineage>
        <taxon>Eukaryota</taxon>
        <taxon>Metamonada</taxon>
        <taxon>Preaxostyla</taxon>
        <taxon>Oxymonadida</taxon>
        <taxon>Streblomastigidae</taxon>
        <taxon>Streblomastix</taxon>
    </lineage>
</organism>
<feature type="domain" description="Protein kinase" evidence="11">
    <location>
        <begin position="11"/>
        <end position="267"/>
    </location>
</feature>